<reference evidence="2" key="1">
    <citation type="journal article" date="2020" name="Nature">
        <title>Giant virus diversity and host interactions through global metagenomics.</title>
        <authorList>
            <person name="Schulz F."/>
            <person name="Roux S."/>
            <person name="Paez-Espino D."/>
            <person name="Jungbluth S."/>
            <person name="Walsh D.A."/>
            <person name="Denef V.J."/>
            <person name="McMahon K.D."/>
            <person name="Konstantinidis K.T."/>
            <person name="Eloe-Fadrosh E.A."/>
            <person name="Kyrpides N.C."/>
            <person name="Woyke T."/>
        </authorList>
    </citation>
    <scope>NUCLEOTIDE SEQUENCE</scope>
    <source>
        <strain evidence="2">GVMAG-M-3300020595-32</strain>
    </source>
</reference>
<evidence type="ECO:0000313" key="2">
    <source>
        <dbReference type="EMBL" id="QHT02791.1"/>
    </source>
</evidence>
<protein>
    <submittedName>
        <fullName evidence="2">Uncharacterized protein</fullName>
    </submittedName>
</protein>
<feature type="transmembrane region" description="Helical" evidence="1">
    <location>
        <begin position="6"/>
        <end position="25"/>
    </location>
</feature>
<keyword evidence="1" id="KW-0812">Transmembrane</keyword>
<feature type="transmembrane region" description="Helical" evidence="1">
    <location>
        <begin position="59"/>
        <end position="81"/>
    </location>
</feature>
<sequence>MGDFNCIINAVLMGVLLNLGLPLVLKPQATREEVKPPNGAASLSLKGQFMHMMVHHNQVPLVSSVIIAIIVGLAVYLGYVLDPMKYVTKSLK</sequence>
<name>A0A6C0CED8_9ZZZZ</name>
<dbReference type="AlphaFoldDB" id="A0A6C0CED8"/>
<evidence type="ECO:0000256" key="1">
    <source>
        <dbReference type="SAM" id="Phobius"/>
    </source>
</evidence>
<organism evidence="2">
    <name type="scientific">viral metagenome</name>
    <dbReference type="NCBI Taxonomy" id="1070528"/>
    <lineage>
        <taxon>unclassified sequences</taxon>
        <taxon>metagenomes</taxon>
        <taxon>organismal metagenomes</taxon>
    </lineage>
</organism>
<proteinExistence type="predicted"/>
<keyword evidence="1" id="KW-1133">Transmembrane helix</keyword>
<dbReference type="EMBL" id="MN739400">
    <property type="protein sequence ID" value="QHT02791.1"/>
    <property type="molecule type" value="Genomic_DNA"/>
</dbReference>
<keyword evidence="1" id="KW-0472">Membrane</keyword>
<accession>A0A6C0CED8</accession>